<evidence type="ECO:0008006" key="4">
    <source>
        <dbReference type="Google" id="ProtNLM"/>
    </source>
</evidence>
<reference evidence="2 3" key="1">
    <citation type="submission" date="2019-03" db="EMBL/GenBank/DDBJ databases">
        <title>Single cell metagenomics reveals metabolic interactions within the superorganism composed of flagellate Streblomastix strix and complex community of Bacteroidetes bacteria on its surface.</title>
        <authorList>
            <person name="Treitli S.C."/>
            <person name="Kolisko M."/>
            <person name="Husnik F."/>
            <person name="Keeling P."/>
            <person name="Hampl V."/>
        </authorList>
    </citation>
    <scope>NUCLEOTIDE SEQUENCE [LARGE SCALE GENOMIC DNA]</scope>
    <source>
        <strain evidence="2">ST1C</strain>
    </source>
</reference>
<dbReference type="EMBL" id="SNRW01014230">
    <property type="protein sequence ID" value="KAA6371700.1"/>
    <property type="molecule type" value="Genomic_DNA"/>
</dbReference>
<feature type="non-terminal residue" evidence="2">
    <location>
        <position position="120"/>
    </location>
</feature>
<organism evidence="2 3">
    <name type="scientific">Streblomastix strix</name>
    <dbReference type="NCBI Taxonomy" id="222440"/>
    <lineage>
        <taxon>Eukaryota</taxon>
        <taxon>Metamonada</taxon>
        <taxon>Preaxostyla</taxon>
        <taxon>Oxymonadida</taxon>
        <taxon>Streblomastigidae</taxon>
        <taxon>Streblomastix</taxon>
    </lineage>
</organism>
<evidence type="ECO:0000256" key="1">
    <source>
        <dbReference type="SAM" id="MobiDB-lite"/>
    </source>
</evidence>
<gene>
    <name evidence="2" type="ORF">EZS28_032772</name>
</gene>
<dbReference type="AlphaFoldDB" id="A0A5J4UNZ0"/>
<protein>
    <recommendedName>
        <fullName evidence="4">Kinesin motor domain-containing protein</fullName>
    </recommendedName>
</protein>
<feature type="compositionally biased region" description="Polar residues" evidence="1">
    <location>
        <begin position="68"/>
        <end position="83"/>
    </location>
</feature>
<dbReference type="Proteomes" id="UP000324800">
    <property type="component" value="Unassembled WGS sequence"/>
</dbReference>
<proteinExistence type="predicted"/>
<accession>A0A5J4UNZ0</accession>
<name>A0A5J4UNZ0_9EUKA</name>
<comment type="caution">
    <text evidence="2">The sequence shown here is derived from an EMBL/GenBank/DDBJ whole genome shotgun (WGS) entry which is preliminary data.</text>
</comment>
<feature type="region of interest" description="Disordered" evidence="1">
    <location>
        <begin position="68"/>
        <end position="100"/>
    </location>
</feature>
<evidence type="ECO:0000313" key="2">
    <source>
        <dbReference type="EMBL" id="KAA6371700.1"/>
    </source>
</evidence>
<sequence length="120" mass="13279">MGAQVIATSDTANEDAIGITNLLFGIQQLGKARVKTKRFRQLTPSAIWKQIMRPMLNQSENKALELNQETQIPITNSNMQPSNARPRGQPPPGQGPNSTIYIPRNAVRHQARILPPTLNT</sequence>
<evidence type="ECO:0000313" key="3">
    <source>
        <dbReference type="Proteomes" id="UP000324800"/>
    </source>
</evidence>